<dbReference type="CDD" id="cd01822">
    <property type="entry name" value="Lysophospholipase_L1_like"/>
    <property type="match status" value="1"/>
</dbReference>
<dbReference type="Gene3D" id="3.40.50.1110">
    <property type="entry name" value="SGNH hydrolase"/>
    <property type="match status" value="1"/>
</dbReference>
<name>A0A382DE18_9ZZZZ</name>
<sequence>MKCRLFSFIVLALFAAANDANAFDANNPCILIVGDSVSAGLGVEYQKTWPKLLEDKIKEEGYNYGVVNASISGDTTSGGVERLPKLLVEHQPAIVIIELGGNDGLRGFPITTIKNNLTIMIEQAQNRQADVLLAGMQLPPNYGPTYTESFAALFPELATNHNVELIPRIMQGVALDGLLMQSDGIHPNAEGQQILLQLVWQPLQSVLYKTN</sequence>
<dbReference type="SUPFAM" id="SSF52266">
    <property type="entry name" value="SGNH hydrolase"/>
    <property type="match status" value="1"/>
</dbReference>
<proteinExistence type="predicted"/>
<dbReference type="InterPro" id="IPR036514">
    <property type="entry name" value="SGNH_hydro_sf"/>
</dbReference>
<dbReference type="PANTHER" id="PTHR30383:SF24">
    <property type="entry name" value="THIOESTERASE 1_PROTEASE 1_LYSOPHOSPHOLIPASE L1"/>
    <property type="match status" value="1"/>
</dbReference>
<dbReference type="GO" id="GO:0004622">
    <property type="term" value="F:phosphatidylcholine lysophospholipase activity"/>
    <property type="evidence" value="ECO:0007669"/>
    <property type="project" value="TreeGrafter"/>
</dbReference>
<evidence type="ECO:0000259" key="1">
    <source>
        <dbReference type="Pfam" id="PF13472"/>
    </source>
</evidence>
<evidence type="ECO:0000313" key="2">
    <source>
        <dbReference type="EMBL" id="SVB36272.1"/>
    </source>
</evidence>
<dbReference type="EMBL" id="UINC01038780">
    <property type="protein sequence ID" value="SVB36272.1"/>
    <property type="molecule type" value="Genomic_DNA"/>
</dbReference>
<dbReference type="AlphaFoldDB" id="A0A382DE18"/>
<dbReference type="Pfam" id="PF13472">
    <property type="entry name" value="Lipase_GDSL_2"/>
    <property type="match status" value="1"/>
</dbReference>
<feature type="domain" description="SGNH hydrolase-type esterase" evidence="1">
    <location>
        <begin position="33"/>
        <end position="194"/>
    </location>
</feature>
<dbReference type="PANTHER" id="PTHR30383">
    <property type="entry name" value="THIOESTERASE 1/PROTEASE 1/LYSOPHOSPHOLIPASE L1"/>
    <property type="match status" value="1"/>
</dbReference>
<dbReference type="InterPro" id="IPR013830">
    <property type="entry name" value="SGNH_hydro"/>
</dbReference>
<dbReference type="InterPro" id="IPR051532">
    <property type="entry name" value="Ester_Hydrolysis_Enzymes"/>
</dbReference>
<organism evidence="2">
    <name type="scientific">marine metagenome</name>
    <dbReference type="NCBI Taxonomy" id="408172"/>
    <lineage>
        <taxon>unclassified sequences</taxon>
        <taxon>metagenomes</taxon>
        <taxon>ecological metagenomes</taxon>
    </lineage>
</organism>
<gene>
    <name evidence="2" type="ORF">METZ01_LOCUS189126</name>
</gene>
<accession>A0A382DE18</accession>
<protein>
    <recommendedName>
        <fullName evidence="1">SGNH hydrolase-type esterase domain-containing protein</fullName>
    </recommendedName>
</protein>
<reference evidence="2" key="1">
    <citation type="submission" date="2018-05" db="EMBL/GenBank/DDBJ databases">
        <authorList>
            <person name="Lanie J.A."/>
            <person name="Ng W.-L."/>
            <person name="Kazmierczak K.M."/>
            <person name="Andrzejewski T.M."/>
            <person name="Davidsen T.M."/>
            <person name="Wayne K.J."/>
            <person name="Tettelin H."/>
            <person name="Glass J.I."/>
            <person name="Rusch D."/>
            <person name="Podicherti R."/>
            <person name="Tsui H.-C.T."/>
            <person name="Winkler M.E."/>
        </authorList>
    </citation>
    <scope>NUCLEOTIDE SEQUENCE</scope>
</reference>